<evidence type="ECO:0000313" key="2">
    <source>
        <dbReference type="Proteomes" id="UP001209168"/>
    </source>
</evidence>
<reference evidence="1" key="1">
    <citation type="submission" date="2022-11" db="EMBL/GenBank/DDBJ databases">
        <title>Genomic repertoires linked with pathogenic potency of arthritogenic Prevotella copri isolated from the gut of rheumatoid arthritis patients.</title>
        <authorList>
            <person name="Nii T."/>
            <person name="Maeda Y."/>
            <person name="Motooka D."/>
            <person name="Naito M."/>
            <person name="Matsumoto Y."/>
            <person name="Ogawa T."/>
            <person name="Oguro-Igashira E."/>
            <person name="Kishikawa T."/>
            <person name="Yamashita M."/>
            <person name="Koizumi S."/>
            <person name="Kurakawa T."/>
            <person name="Okumura R."/>
            <person name="Kayama H."/>
            <person name="Murakami M."/>
            <person name="Sakaguchi T."/>
            <person name="Das B."/>
            <person name="Nakamura S."/>
            <person name="Okada Y."/>
            <person name="Kumanogoh A."/>
            <person name="Takeda K."/>
        </authorList>
    </citation>
    <scope>NUCLEOTIDE SEQUENCE</scope>
    <source>
        <strain evidence="1">H012_8</strain>
    </source>
</reference>
<name>A0AAW5URP3_9BACT</name>
<dbReference type="RefSeq" id="WP_264899207.1">
    <property type="nucleotide sequence ID" value="NZ_JAPDVH010000001.1"/>
</dbReference>
<accession>A0AAW5URP3</accession>
<organism evidence="1 2">
    <name type="scientific">Segatella copri</name>
    <dbReference type="NCBI Taxonomy" id="165179"/>
    <lineage>
        <taxon>Bacteria</taxon>
        <taxon>Pseudomonadati</taxon>
        <taxon>Bacteroidota</taxon>
        <taxon>Bacteroidia</taxon>
        <taxon>Bacteroidales</taxon>
        <taxon>Prevotellaceae</taxon>
        <taxon>Segatella</taxon>
    </lineage>
</organism>
<protein>
    <submittedName>
        <fullName evidence="1">Uncharacterized protein</fullName>
    </submittedName>
</protein>
<proteinExistence type="predicted"/>
<gene>
    <name evidence="1" type="ORF">ONT23_03000</name>
</gene>
<dbReference type="EMBL" id="JAPDVH010000001">
    <property type="protein sequence ID" value="MCW4154527.1"/>
    <property type="molecule type" value="Genomic_DNA"/>
</dbReference>
<dbReference type="AlphaFoldDB" id="A0AAW5URP3"/>
<dbReference type="Proteomes" id="UP001209168">
    <property type="component" value="Unassembled WGS sequence"/>
</dbReference>
<evidence type="ECO:0000313" key="1">
    <source>
        <dbReference type="EMBL" id="MCW4154527.1"/>
    </source>
</evidence>
<sequence>MKTNSSFCEMDAFVNEIPREALAASVEMALKDHENGNTISHSELMSRIKAERGWK</sequence>
<comment type="caution">
    <text evidence="1">The sequence shown here is derived from an EMBL/GenBank/DDBJ whole genome shotgun (WGS) entry which is preliminary data.</text>
</comment>